<dbReference type="EMBL" id="JABWRZ020000001">
    <property type="protein sequence ID" value="MBV4491681.1"/>
    <property type="molecule type" value="Genomic_DNA"/>
</dbReference>
<dbReference type="InterPro" id="IPR049625">
    <property type="entry name" value="Glyco_transf_61_cat"/>
</dbReference>
<dbReference type="RefSeq" id="WP_186676808.1">
    <property type="nucleotide sequence ID" value="NZ_JABWRZ020000001.1"/>
</dbReference>
<keyword evidence="3" id="KW-1185">Reference proteome</keyword>
<evidence type="ECO:0000259" key="1">
    <source>
        <dbReference type="Pfam" id="PF04577"/>
    </source>
</evidence>
<accession>A0ABS6QC24</accession>
<evidence type="ECO:0000313" key="2">
    <source>
        <dbReference type="EMBL" id="MBV4491681.1"/>
    </source>
</evidence>
<proteinExistence type="predicted"/>
<comment type="caution">
    <text evidence="2">The sequence shown here is derived from an EMBL/GenBank/DDBJ whole genome shotgun (WGS) entry which is preliminary data.</text>
</comment>
<reference evidence="2 3" key="1">
    <citation type="journal article" date="2020" name="Microorganisms">
        <title>Reliable Identification of Environmental Pseudomonas Isolates Using the rpoD Gene.</title>
        <authorList>
            <consortium name="The Broad Institute Genome Sequencing Platform"/>
            <person name="Girard L."/>
            <person name="Lood C."/>
            <person name="Rokni-Zadeh H."/>
            <person name="van Noort V."/>
            <person name="Lavigne R."/>
            <person name="De Mot R."/>
        </authorList>
    </citation>
    <scope>NUCLEOTIDE SEQUENCE [LARGE SCALE GENOMIC DNA]</scope>
    <source>
        <strain evidence="2 3">RD9SR1</strain>
    </source>
</reference>
<protein>
    <submittedName>
        <fullName evidence="2">Glycosyltransferase family 61 protein</fullName>
    </submittedName>
</protein>
<evidence type="ECO:0000313" key="3">
    <source>
        <dbReference type="Proteomes" id="UP000609530"/>
    </source>
</evidence>
<sequence>MGSDISQFSASPPARQHTWTLAAYHYMLRKRLGRRSVIDLKSVAASSWDIAPGEVTVSPPAIYLPGQLERVTGWEGKRFYPYVHPGPTMRGGISMQQGPTRGYLIKDVWLVEGALYKGKASHWLSLKPSTFPTISVDHEIDRGAVYCTQNGNTWFGNWLTEDCPTYALACNEGVPVTTAPSARFPLYPQVPAYEDWLEMKPLRLRSAFFRELVLFEDQANNRSRHARYRAMSNKLLAHVVHAPHPGVFVLRGGEGDRRLLRNELALAEHLRATRGFRIVNPAKADVASIVAACAGARVVIGVEGSQLAHGVNVLQPGGCLLALQPPNRFVSYYKYLTDRDQQHFAFVVGRPDGDGFTVDIGEVERTLDLVARQACSILGRGGDQRSEG</sequence>
<dbReference type="Proteomes" id="UP000609530">
    <property type="component" value="Unassembled WGS sequence"/>
</dbReference>
<name>A0ABS6QC24_9PSED</name>
<gene>
    <name evidence="2" type="ORF">HU760_013880</name>
</gene>
<dbReference type="Pfam" id="PF04577">
    <property type="entry name" value="Glyco_transf_61"/>
    <property type="match status" value="1"/>
</dbReference>
<feature type="domain" description="Glycosyltransferase 61 catalytic" evidence="1">
    <location>
        <begin position="155"/>
        <end position="317"/>
    </location>
</feature>
<organism evidence="2 3">
    <name type="scientific">Pseudomonas oryzicola</name>
    <dbReference type="NCBI Taxonomy" id="485876"/>
    <lineage>
        <taxon>Bacteria</taxon>
        <taxon>Pseudomonadati</taxon>
        <taxon>Pseudomonadota</taxon>
        <taxon>Gammaproteobacteria</taxon>
        <taxon>Pseudomonadales</taxon>
        <taxon>Pseudomonadaceae</taxon>
        <taxon>Pseudomonas</taxon>
    </lineage>
</organism>